<evidence type="ECO:0000256" key="3">
    <source>
        <dbReference type="SAM" id="MobiDB-lite"/>
    </source>
</evidence>
<name>A0ABQ3K7K1_9PSEU</name>
<dbReference type="InterPro" id="IPR017972">
    <property type="entry name" value="Cyt_P450_CS"/>
</dbReference>
<protein>
    <submittedName>
        <fullName evidence="4">Cytochrome P450</fullName>
    </submittedName>
</protein>
<dbReference type="EMBL" id="BNAW01000007">
    <property type="protein sequence ID" value="GHG06905.1"/>
    <property type="molecule type" value="Genomic_DNA"/>
</dbReference>
<keyword evidence="2" id="KW-0349">Heme</keyword>
<reference evidence="5" key="1">
    <citation type="journal article" date="2019" name="Int. J. Syst. Evol. Microbiol.">
        <title>The Global Catalogue of Microorganisms (GCM) 10K type strain sequencing project: providing services to taxonomists for standard genome sequencing and annotation.</title>
        <authorList>
            <consortium name="The Broad Institute Genomics Platform"/>
            <consortium name="The Broad Institute Genome Sequencing Center for Infectious Disease"/>
            <person name="Wu L."/>
            <person name="Ma J."/>
        </authorList>
    </citation>
    <scope>NUCLEOTIDE SEQUENCE [LARGE SCALE GENOMIC DNA]</scope>
    <source>
        <strain evidence="5">CGMCC 4.7680</strain>
    </source>
</reference>
<organism evidence="4 5">
    <name type="scientific">Amycolatopsis bullii</name>
    <dbReference type="NCBI Taxonomy" id="941987"/>
    <lineage>
        <taxon>Bacteria</taxon>
        <taxon>Bacillati</taxon>
        <taxon>Actinomycetota</taxon>
        <taxon>Actinomycetes</taxon>
        <taxon>Pseudonocardiales</taxon>
        <taxon>Pseudonocardiaceae</taxon>
        <taxon>Amycolatopsis</taxon>
    </lineage>
</organism>
<evidence type="ECO:0000313" key="4">
    <source>
        <dbReference type="EMBL" id="GHG06905.1"/>
    </source>
</evidence>
<keyword evidence="2" id="KW-0408">Iron</keyword>
<keyword evidence="2" id="KW-0503">Monooxygenase</keyword>
<proteinExistence type="inferred from homology"/>
<evidence type="ECO:0000256" key="2">
    <source>
        <dbReference type="RuleBase" id="RU000461"/>
    </source>
</evidence>
<keyword evidence="2" id="KW-0479">Metal-binding</keyword>
<evidence type="ECO:0000313" key="5">
    <source>
        <dbReference type="Proteomes" id="UP000649955"/>
    </source>
</evidence>
<dbReference type="SUPFAM" id="SSF48264">
    <property type="entry name" value="Cytochrome P450"/>
    <property type="match status" value="1"/>
</dbReference>
<dbReference type="InterPro" id="IPR036396">
    <property type="entry name" value="Cyt_P450_sf"/>
</dbReference>
<dbReference type="InterPro" id="IPR002397">
    <property type="entry name" value="Cyt_P450_B"/>
</dbReference>
<gene>
    <name evidence="4" type="ORF">GCM10017567_24040</name>
</gene>
<dbReference type="Proteomes" id="UP000649955">
    <property type="component" value="Unassembled WGS sequence"/>
</dbReference>
<comment type="similarity">
    <text evidence="1 2">Belongs to the cytochrome P450 family.</text>
</comment>
<dbReference type="CDD" id="cd20625">
    <property type="entry name" value="CYP164-like"/>
    <property type="match status" value="1"/>
</dbReference>
<keyword evidence="5" id="KW-1185">Reference proteome</keyword>
<comment type="caution">
    <text evidence="4">The sequence shown here is derived from an EMBL/GenBank/DDBJ whole genome shotgun (WGS) entry which is preliminary data.</text>
</comment>
<dbReference type="PRINTS" id="PR00359">
    <property type="entry name" value="BP450"/>
</dbReference>
<keyword evidence="2" id="KW-0560">Oxidoreductase</keyword>
<sequence>MTPGPDPCPGTGAGEKTADTGSPLEGALVSAAADQALLSLSTPAGLADPYPVYAKLREETPVFRSEIFGGWVLSRFADCQQVLADGETFRVLDAEWRDRHRPGWRDNAAMVLLTALLPWKNPPEHTRERRLLVRDFTVRRVQELEPAVRRATDRVLDRFADATADGTAAEFVGTVLYPLGMAVIGDLVGVPDVDHDRLRRLTDLIGKQVDPAMPAALRAEVDAAAVEFRDYFTELIARRRAEPADDLTSALLVRPGTGAELMSEEEVLNALLVLFGGGYETTAGALGNGVHALLTHPDQFALLAGDPGLAAGAVEEVLRWDGAAQMSQRAAVRPVVLDGREIPADDMVVILGGAANRDPARFADPDRFDITRDDGRGLFFGHGLHLCLGAALARLEMTVLLEQLGKRFPALAIGGEVRRRPNPSLRGMAALPLTR</sequence>
<dbReference type="PANTHER" id="PTHR46696">
    <property type="entry name" value="P450, PUTATIVE (EUROFUNG)-RELATED"/>
    <property type="match status" value="1"/>
</dbReference>
<dbReference type="Pfam" id="PF00067">
    <property type="entry name" value="p450"/>
    <property type="match status" value="2"/>
</dbReference>
<accession>A0ABQ3K7K1</accession>
<dbReference type="PANTHER" id="PTHR46696:SF1">
    <property type="entry name" value="CYTOCHROME P450 YJIB-RELATED"/>
    <property type="match status" value="1"/>
</dbReference>
<evidence type="ECO:0000256" key="1">
    <source>
        <dbReference type="ARBA" id="ARBA00010617"/>
    </source>
</evidence>
<dbReference type="PROSITE" id="PS00086">
    <property type="entry name" value="CYTOCHROME_P450"/>
    <property type="match status" value="1"/>
</dbReference>
<feature type="region of interest" description="Disordered" evidence="3">
    <location>
        <begin position="1"/>
        <end position="22"/>
    </location>
</feature>
<dbReference type="Gene3D" id="1.10.630.10">
    <property type="entry name" value="Cytochrome P450"/>
    <property type="match status" value="1"/>
</dbReference>
<dbReference type="InterPro" id="IPR001128">
    <property type="entry name" value="Cyt_P450"/>
</dbReference>